<accession>A0A918DW97</accession>
<feature type="domain" description="Thiolase C-terminal" evidence="10">
    <location>
        <begin position="270"/>
        <end position="392"/>
    </location>
</feature>
<feature type="active site" description="Proton acceptor" evidence="7">
    <location>
        <position position="379"/>
    </location>
</feature>
<feature type="domain" description="Thiolase N-terminal" evidence="9">
    <location>
        <begin position="5"/>
        <end position="261"/>
    </location>
</feature>
<evidence type="ECO:0000256" key="7">
    <source>
        <dbReference type="PIRSR" id="PIRSR000429-1"/>
    </source>
</evidence>
<dbReference type="Pfam" id="PF02803">
    <property type="entry name" value="Thiolase_C"/>
    <property type="match status" value="1"/>
</dbReference>
<dbReference type="SUPFAM" id="SSF53901">
    <property type="entry name" value="Thiolase-like"/>
    <property type="match status" value="2"/>
</dbReference>
<evidence type="ECO:0000313" key="11">
    <source>
        <dbReference type="EMBL" id="GGO84480.1"/>
    </source>
</evidence>
<evidence type="ECO:0000259" key="9">
    <source>
        <dbReference type="Pfam" id="PF00108"/>
    </source>
</evidence>
<reference evidence="11" key="2">
    <citation type="submission" date="2020-09" db="EMBL/GenBank/DDBJ databases">
        <authorList>
            <person name="Sun Q."/>
            <person name="Zhou Y."/>
        </authorList>
    </citation>
    <scope>NUCLEOTIDE SEQUENCE</scope>
    <source>
        <strain evidence="11">CGMCC 4.7201</strain>
    </source>
</reference>
<dbReference type="Gene3D" id="3.40.47.10">
    <property type="match status" value="1"/>
</dbReference>
<evidence type="ECO:0000256" key="3">
    <source>
        <dbReference type="ARBA" id="ARBA00022679"/>
    </source>
</evidence>
<dbReference type="PANTHER" id="PTHR18919">
    <property type="entry name" value="ACETYL-COA C-ACYLTRANSFERASE"/>
    <property type="match status" value="1"/>
</dbReference>
<dbReference type="PANTHER" id="PTHR18919:SF107">
    <property type="entry name" value="ACETYL-COA ACETYLTRANSFERASE, CYTOSOLIC"/>
    <property type="match status" value="1"/>
</dbReference>
<gene>
    <name evidence="11" type="primary">fadA</name>
    <name evidence="11" type="ORF">GCM10012280_16060</name>
</gene>
<comment type="similarity">
    <text evidence="1 8">Belongs to the thiolase-like superfamily. Thiolase family.</text>
</comment>
<dbReference type="InterPro" id="IPR020617">
    <property type="entry name" value="Thiolase_C"/>
</dbReference>
<comment type="caution">
    <text evidence="11">The sequence shown here is derived from an EMBL/GenBank/DDBJ whole genome shotgun (WGS) entry which is preliminary data.</text>
</comment>
<feature type="active site" description="Proton acceptor" evidence="7">
    <location>
        <position position="349"/>
    </location>
</feature>
<name>A0A918DW97_9ACTN</name>
<evidence type="ECO:0000256" key="6">
    <source>
        <dbReference type="ARBA" id="ARBA00040529"/>
    </source>
</evidence>
<dbReference type="InterPro" id="IPR020610">
    <property type="entry name" value="Thiolase_AS"/>
</dbReference>
<dbReference type="AlphaFoldDB" id="A0A918DW97"/>
<evidence type="ECO:0000256" key="1">
    <source>
        <dbReference type="ARBA" id="ARBA00010982"/>
    </source>
</evidence>
<proteinExistence type="inferred from homology"/>
<evidence type="ECO:0000256" key="5">
    <source>
        <dbReference type="ARBA" id="ARBA00030755"/>
    </source>
</evidence>
<evidence type="ECO:0000259" key="10">
    <source>
        <dbReference type="Pfam" id="PF02803"/>
    </source>
</evidence>
<dbReference type="EMBL" id="BMMS01000005">
    <property type="protein sequence ID" value="GGO84480.1"/>
    <property type="molecule type" value="Genomic_DNA"/>
</dbReference>
<dbReference type="RefSeq" id="WP_189130825.1">
    <property type="nucleotide sequence ID" value="NZ_BMMS01000005.1"/>
</dbReference>
<dbReference type="InterPro" id="IPR020616">
    <property type="entry name" value="Thiolase_N"/>
</dbReference>
<evidence type="ECO:0000256" key="8">
    <source>
        <dbReference type="RuleBase" id="RU003557"/>
    </source>
</evidence>
<dbReference type="InterPro" id="IPR020615">
    <property type="entry name" value="Thiolase_acyl_enz_int_AS"/>
</dbReference>
<evidence type="ECO:0000313" key="12">
    <source>
        <dbReference type="Proteomes" id="UP000641932"/>
    </source>
</evidence>
<dbReference type="InterPro" id="IPR020613">
    <property type="entry name" value="Thiolase_CS"/>
</dbReference>
<dbReference type="PIRSF" id="PIRSF000429">
    <property type="entry name" value="Ac-CoA_Ac_transf"/>
    <property type="match status" value="1"/>
</dbReference>
<dbReference type="PROSITE" id="PS00099">
    <property type="entry name" value="THIOLASE_3"/>
    <property type="match status" value="1"/>
</dbReference>
<sequence>MTDPVYVIDTARTPIGRFNGALAHARPDDLAAAALRGVVDRNPQITDAIDDVILGNANGAGEENRNVARMAVLLAGLPLRTPGTTVNRLCGSGLEAVIQARRAIAVGDADLIVAGGVESMTRAPLVMLKPDRAFAHRDQTLHSTSIGWRMVNPAMPEEHTVSMGEGAEILAERYGIGRERQDAFALASHRKAHAAWESGRLARETVAGPWELERDESIRPTTDEVSLGRLEPAFRREGGTVTAGNSSPINDGASCVLLASERAVRAHGLEPLARVVAGGVSALEPRLFGLGPVEATASALDRIGRSLGDLDAVELNEAFAAQALACLDEWKAVDPEIVNPHGGAISIGHPLGATGSRMVGSLALTLADRGSGLGVATACIGVGQGLAVVLER</sequence>
<evidence type="ECO:0000256" key="4">
    <source>
        <dbReference type="ARBA" id="ARBA00023315"/>
    </source>
</evidence>
<dbReference type="InterPro" id="IPR016039">
    <property type="entry name" value="Thiolase-like"/>
</dbReference>
<dbReference type="PROSITE" id="PS00737">
    <property type="entry name" value="THIOLASE_2"/>
    <property type="match status" value="1"/>
</dbReference>
<keyword evidence="12" id="KW-1185">Reference proteome</keyword>
<keyword evidence="4 8" id="KW-0012">Acyltransferase</keyword>
<dbReference type="PROSITE" id="PS00098">
    <property type="entry name" value="THIOLASE_1"/>
    <property type="match status" value="1"/>
</dbReference>
<dbReference type="FunFam" id="3.40.47.10:FF:000010">
    <property type="entry name" value="Acetyl-CoA acetyltransferase (Thiolase)"/>
    <property type="match status" value="1"/>
</dbReference>
<dbReference type="GO" id="GO:0003985">
    <property type="term" value="F:acetyl-CoA C-acetyltransferase activity"/>
    <property type="evidence" value="ECO:0007669"/>
    <property type="project" value="UniProtKB-EC"/>
</dbReference>
<dbReference type="CDD" id="cd00751">
    <property type="entry name" value="thiolase"/>
    <property type="match status" value="1"/>
</dbReference>
<reference evidence="11" key="1">
    <citation type="journal article" date="2014" name="Int. J. Syst. Evol. Microbiol.">
        <title>Complete genome sequence of Corynebacterium casei LMG S-19264T (=DSM 44701T), isolated from a smear-ripened cheese.</title>
        <authorList>
            <consortium name="US DOE Joint Genome Institute (JGI-PGF)"/>
            <person name="Walter F."/>
            <person name="Albersmeier A."/>
            <person name="Kalinowski J."/>
            <person name="Ruckert C."/>
        </authorList>
    </citation>
    <scope>NUCLEOTIDE SEQUENCE</scope>
    <source>
        <strain evidence="11">CGMCC 4.7201</strain>
    </source>
</reference>
<dbReference type="InterPro" id="IPR002155">
    <property type="entry name" value="Thiolase"/>
</dbReference>
<evidence type="ECO:0000256" key="2">
    <source>
        <dbReference type="ARBA" id="ARBA00012705"/>
    </source>
</evidence>
<dbReference type="EC" id="2.3.1.9" evidence="2"/>
<keyword evidence="3 8" id="KW-0808">Transferase</keyword>
<dbReference type="NCBIfam" id="TIGR01930">
    <property type="entry name" value="AcCoA-C-Actrans"/>
    <property type="match status" value="1"/>
</dbReference>
<dbReference type="Proteomes" id="UP000641932">
    <property type="component" value="Unassembled WGS sequence"/>
</dbReference>
<dbReference type="Pfam" id="PF00108">
    <property type="entry name" value="Thiolase_N"/>
    <property type="match status" value="1"/>
</dbReference>
<organism evidence="11 12">
    <name type="scientific">Wenjunlia tyrosinilytica</name>
    <dbReference type="NCBI Taxonomy" id="1544741"/>
    <lineage>
        <taxon>Bacteria</taxon>
        <taxon>Bacillati</taxon>
        <taxon>Actinomycetota</taxon>
        <taxon>Actinomycetes</taxon>
        <taxon>Kitasatosporales</taxon>
        <taxon>Streptomycetaceae</taxon>
        <taxon>Wenjunlia</taxon>
    </lineage>
</organism>
<feature type="active site" description="Acyl-thioester intermediate" evidence="7">
    <location>
        <position position="90"/>
    </location>
</feature>
<protein>
    <recommendedName>
        <fullName evidence="6">Probable acetyl-CoA acetyltransferase</fullName>
        <ecNumber evidence="2">2.3.1.9</ecNumber>
    </recommendedName>
    <alternativeName>
        <fullName evidence="5">Acetoacetyl-CoA thiolase</fullName>
    </alternativeName>
</protein>